<dbReference type="Proteomes" id="UP000284706">
    <property type="component" value="Unassembled WGS sequence"/>
</dbReference>
<evidence type="ECO:0000313" key="1">
    <source>
        <dbReference type="EMBL" id="PPQ95623.1"/>
    </source>
</evidence>
<name>A0A409XY19_9AGAR</name>
<organism evidence="1 2">
    <name type="scientific">Gymnopilus dilepis</name>
    <dbReference type="NCBI Taxonomy" id="231916"/>
    <lineage>
        <taxon>Eukaryota</taxon>
        <taxon>Fungi</taxon>
        <taxon>Dikarya</taxon>
        <taxon>Basidiomycota</taxon>
        <taxon>Agaricomycotina</taxon>
        <taxon>Agaricomycetes</taxon>
        <taxon>Agaricomycetidae</taxon>
        <taxon>Agaricales</taxon>
        <taxon>Agaricineae</taxon>
        <taxon>Hymenogastraceae</taxon>
        <taxon>Gymnopilus</taxon>
    </lineage>
</organism>
<dbReference type="AlphaFoldDB" id="A0A409XY19"/>
<accession>A0A409XY19</accession>
<dbReference type="EMBL" id="NHYE01001421">
    <property type="protein sequence ID" value="PPQ95623.1"/>
    <property type="molecule type" value="Genomic_DNA"/>
</dbReference>
<sequence length="309" mass="34198">MGASDLRSSEPTERAVHFETKGREVRYDTGRRQMKTEWHRCGQKLEERIHLETQTPTSACLTEGQHKQADVKGGQRKIMMDGGGESRGCRPAPVAVLHVALGSGFGIRFLFCSESRWSTTSTAASVCLTSTYVYPLIRATVANAILGRIGVPLPYYVAPLNAEVKDAFQSWHQGNRICKAPPTSVVFRCVSSTRSFSGDQRLFIRLELIPVGAQAQAWVKKRRVSRSDSLDMISVISHCRAFMTRTRSIFVSATCTLFPNMHDARIITLQLIGRACGADMRLVFPSPGTQTGAYPQLPIFKLSNVSTRS</sequence>
<dbReference type="InParanoid" id="A0A409XY19"/>
<comment type="caution">
    <text evidence="1">The sequence shown here is derived from an EMBL/GenBank/DDBJ whole genome shotgun (WGS) entry which is preliminary data.</text>
</comment>
<keyword evidence="2" id="KW-1185">Reference proteome</keyword>
<reference evidence="1 2" key="1">
    <citation type="journal article" date="2018" name="Evol. Lett.">
        <title>Horizontal gene cluster transfer increased hallucinogenic mushroom diversity.</title>
        <authorList>
            <person name="Reynolds H.T."/>
            <person name="Vijayakumar V."/>
            <person name="Gluck-Thaler E."/>
            <person name="Korotkin H.B."/>
            <person name="Matheny P.B."/>
            <person name="Slot J.C."/>
        </authorList>
    </citation>
    <scope>NUCLEOTIDE SEQUENCE [LARGE SCALE GENOMIC DNA]</scope>
    <source>
        <strain evidence="1 2">SRW20</strain>
    </source>
</reference>
<evidence type="ECO:0000313" key="2">
    <source>
        <dbReference type="Proteomes" id="UP000284706"/>
    </source>
</evidence>
<protein>
    <submittedName>
        <fullName evidence="1">Uncharacterized protein</fullName>
    </submittedName>
</protein>
<gene>
    <name evidence="1" type="ORF">CVT26_008652</name>
</gene>
<proteinExistence type="predicted"/>